<dbReference type="PANTHER" id="PTHR33221">
    <property type="entry name" value="WINGED HELIX-TURN-HELIX TRANSCRIPTIONAL REGULATOR, RRF2 FAMILY"/>
    <property type="match status" value="1"/>
</dbReference>
<dbReference type="InterPro" id="IPR036388">
    <property type="entry name" value="WH-like_DNA-bd_sf"/>
</dbReference>
<evidence type="ECO:0000313" key="2">
    <source>
        <dbReference type="EMBL" id="ABA52964.1"/>
    </source>
</evidence>
<dbReference type="GO" id="GO:0005829">
    <property type="term" value="C:cytosol"/>
    <property type="evidence" value="ECO:0007669"/>
    <property type="project" value="TreeGrafter"/>
</dbReference>
<feature type="region of interest" description="Disordered" evidence="1">
    <location>
        <begin position="344"/>
        <end position="366"/>
    </location>
</feature>
<sequence>MPCRNMRKIRHPELIRSAGLELPIDSILLRLAGQLEQTAAWRHRRPAVWAGGVGRRVRRPPRYGRHRRRRPSAALARTIDQRMMRARCRDHARGGGQRRIRHRPRDIPRGEHAGHRRLLPFVDGKIGPRRSVVENATEPLGQIAGRNRSGRDEQAAERRRSTIGETDRLERGRGADERRNWRLLDRHAASRQHGRLLARGNERALSEQRGRPPVRYQHCLMHGLLAACQHAHRPPFQFVAVAIRTVQDADAPALLKAGQHRQDVPNARRQDQTPALRLPAVSQRNAKPVADGCGVDRIARVELHRGICGELPARGCVDRGRRVAILPEKAVGRPRKAIARALRVDEQDPASRAGQLEGRRLPGKAASDNDDIEIHERCLLNVLLKVTKERDVCQIKALALLRVRRSGRLRCDSERPPTMPRDNRLSRMLHVLIHMDRHMERATSEAIAKMLGTNPVVVRRMMAGLRDQGYVRSEKGHGGGWELVCDLDAITLLDVYRAIGEPPLFSIGPHAEQSDCLVEKAVDARMREALGEAQALLLARFGAITVGDLARDFDKRHARHKAGKRGNCAAA</sequence>
<reference evidence="2 3" key="1">
    <citation type="submission" date="2005-09" db="EMBL/GenBank/DDBJ databases">
        <authorList>
            <person name="Woods D.E."/>
            <person name="Nierman W.C."/>
        </authorList>
    </citation>
    <scope>NUCLEOTIDE SEQUENCE [LARGE SCALE GENOMIC DNA]</scope>
    <source>
        <strain evidence="2 3">1710b</strain>
    </source>
</reference>
<dbReference type="InterPro" id="IPR036390">
    <property type="entry name" value="WH_DNA-bd_sf"/>
</dbReference>
<dbReference type="Proteomes" id="UP000002700">
    <property type="component" value="Chromosome II"/>
</dbReference>
<dbReference type="PROSITE" id="PS51197">
    <property type="entry name" value="HTH_RRF2_2"/>
    <property type="match status" value="1"/>
</dbReference>
<accession>Q3JFI7</accession>
<dbReference type="HOGENOM" id="CLU_477092_0_0_4"/>
<dbReference type="EMBL" id="CP000125">
    <property type="protein sequence ID" value="ABA52964.1"/>
    <property type="molecule type" value="Genomic_DNA"/>
</dbReference>
<feature type="compositionally biased region" description="Basic residues" evidence="1">
    <location>
        <begin position="94"/>
        <end position="104"/>
    </location>
</feature>
<dbReference type="InterPro" id="IPR000944">
    <property type="entry name" value="Tscrpt_reg_Rrf2"/>
</dbReference>
<evidence type="ECO:0000256" key="1">
    <source>
        <dbReference type="SAM" id="MobiDB-lite"/>
    </source>
</evidence>
<feature type="region of interest" description="Disordered" evidence="1">
    <location>
        <begin position="89"/>
        <end position="111"/>
    </location>
</feature>
<dbReference type="PANTHER" id="PTHR33221:SF15">
    <property type="entry name" value="HTH-TYPE TRANSCRIPTIONAL REGULATOR YWGB-RELATED"/>
    <property type="match status" value="1"/>
</dbReference>
<dbReference type="SUPFAM" id="SSF46785">
    <property type="entry name" value="Winged helix' DNA-binding domain"/>
    <property type="match status" value="1"/>
</dbReference>
<organism evidence="2 3">
    <name type="scientific">Burkholderia pseudomallei (strain 1710b)</name>
    <dbReference type="NCBI Taxonomy" id="320372"/>
    <lineage>
        <taxon>Bacteria</taxon>
        <taxon>Pseudomonadati</taxon>
        <taxon>Pseudomonadota</taxon>
        <taxon>Betaproteobacteria</taxon>
        <taxon>Burkholderiales</taxon>
        <taxon>Burkholderiaceae</taxon>
        <taxon>Burkholderia</taxon>
        <taxon>pseudomallei group</taxon>
    </lineage>
</organism>
<gene>
    <name evidence="2" type="ordered locus">BURPS1710b_A2516</name>
</gene>
<evidence type="ECO:0000313" key="3">
    <source>
        <dbReference type="Proteomes" id="UP000002700"/>
    </source>
</evidence>
<dbReference type="Gene3D" id="1.10.10.10">
    <property type="entry name" value="Winged helix-like DNA-binding domain superfamily/Winged helix DNA-binding domain"/>
    <property type="match status" value="1"/>
</dbReference>
<keyword evidence="2" id="KW-0238">DNA-binding</keyword>
<protein>
    <submittedName>
        <fullName evidence="2">Putative DNA-binding protein</fullName>
    </submittedName>
</protein>
<name>Q3JFI7_BURP1</name>
<dbReference type="EnsemblBacteria" id="ABA52964">
    <property type="protein sequence ID" value="ABA52964"/>
    <property type="gene ID" value="BURPS1710b_A2516"/>
</dbReference>
<dbReference type="AlphaFoldDB" id="Q3JFI7"/>
<feature type="compositionally biased region" description="Basic and acidic residues" evidence="1">
    <location>
        <begin position="149"/>
        <end position="174"/>
    </location>
</feature>
<dbReference type="Pfam" id="PF02082">
    <property type="entry name" value="Rrf2"/>
    <property type="match status" value="1"/>
</dbReference>
<proteinExistence type="predicted"/>
<dbReference type="KEGG" id="bpm:BURPS1710b_A2516"/>
<feature type="region of interest" description="Disordered" evidence="1">
    <location>
        <begin position="143"/>
        <end position="174"/>
    </location>
</feature>
<dbReference type="GO" id="GO:0003677">
    <property type="term" value="F:DNA binding"/>
    <property type="evidence" value="ECO:0007669"/>
    <property type="project" value="UniProtKB-KW"/>
</dbReference>
<dbReference type="GO" id="GO:0003700">
    <property type="term" value="F:DNA-binding transcription factor activity"/>
    <property type="evidence" value="ECO:0007669"/>
    <property type="project" value="TreeGrafter"/>
</dbReference>